<dbReference type="InterPro" id="IPR011990">
    <property type="entry name" value="TPR-like_helical_dom_sf"/>
</dbReference>
<dbReference type="SUPFAM" id="SSF48452">
    <property type="entry name" value="TPR-like"/>
    <property type="match status" value="2"/>
</dbReference>
<reference evidence="2" key="1">
    <citation type="submission" date="2021-02" db="EMBL/GenBank/DDBJ databases">
        <authorList>
            <person name="Dougan E. K."/>
            <person name="Rhodes N."/>
            <person name="Thang M."/>
            <person name="Chan C."/>
        </authorList>
    </citation>
    <scope>NUCLEOTIDE SEQUENCE</scope>
</reference>
<gene>
    <name evidence="2" type="ORF">PGLA2088_LOCUS16754</name>
</gene>
<comment type="caution">
    <text evidence="2">The sequence shown here is derived from an EMBL/GenBank/DDBJ whole genome shotgun (WGS) entry which is preliminary data.</text>
</comment>
<evidence type="ECO:0000256" key="1">
    <source>
        <dbReference type="SAM" id="MobiDB-lite"/>
    </source>
</evidence>
<feature type="compositionally biased region" description="Basic and acidic residues" evidence="1">
    <location>
        <begin position="687"/>
        <end position="707"/>
    </location>
</feature>
<evidence type="ECO:0000313" key="3">
    <source>
        <dbReference type="Proteomes" id="UP000626109"/>
    </source>
</evidence>
<protein>
    <submittedName>
        <fullName evidence="2">Uncharacterized protein</fullName>
    </submittedName>
</protein>
<organism evidence="2 3">
    <name type="scientific">Polarella glacialis</name>
    <name type="common">Dinoflagellate</name>
    <dbReference type="NCBI Taxonomy" id="89957"/>
    <lineage>
        <taxon>Eukaryota</taxon>
        <taxon>Sar</taxon>
        <taxon>Alveolata</taxon>
        <taxon>Dinophyceae</taxon>
        <taxon>Suessiales</taxon>
        <taxon>Suessiaceae</taxon>
        <taxon>Polarella</taxon>
    </lineage>
</organism>
<dbReference type="EMBL" id="CAJNNW010021435">
    <property type="protein sequence ID" value="CAE8667928.1"/>
    <property type="molecule type" value="Genomic_DNA"/>
</dbReference>
<proteinExistence type="predicted"/>
<dbReference type="Proteomes" id="UP000626109">
    <property type="component" value="Unassembled WGS sequence"/>
</dbReference>
<evidence type="ECO:0000313" key="2">
    <source>
        <dbReference type="EMBL" id="CAE8667928.1"/>
    </source>
</evidence>
<dbReference type="AlphaFoldDB" id="A0A813J6U6"/>
<accession>A0A813J6U6</accession>
<dbReference type="Gene3D" id="1.25.40.10">
    <property type="entry name" value="Tetratricopeptide repeat domain"/>
    <property type="match status" value="1"/>
</dbReference>
<name>A0A813J6U6_POLGL</name>
<feature type="region of interest" description="Disordered" evidence="1">
    <location>
        <begin position="686"/>
        <end position="717"/>
    </location>
</feature>
<feature type="region of interest" description="Disordered" evidence="1">
    <location>
        <begin position="734"/>
        <end position="806"/>
    </location>
</feature>
<sequence length="1040" mass="117098">MEKLSAPSMIPLDLPIVQQGVRAFLDIRTERFPPKLLNFACARSALLDEFGYSSLTFSAEVALREVADSSRWKELCAIFSFWGLQLPADESGIQYSVAIEEATRSSACGHGSGRPVRQVLFELVALAEKDKGNEFFRSGNFRAALRCYSKALATLGFQFDSMAAEESGLSGTHCADHPKFKPNQVANYSLDLTLKLQTTCSNSCLKLGHTTRATILAQNTIDNIAANPESCQMGGMPMLWQKAYHHLASALMRRGQFNRALSILAHIDRTSQVPAAYGNVGKRARAASSPATATLRGTILLLKKECAPLGCYPNLRAHLLEKKAKLLAEVDEGGGWLAIQEAFATCPLLLILPMQQLRHRMRKLPDQMPNVIKMMWRCHDPRQEFAEMSVDGRNLSRIKSMIANSFNAGMQRRLERQELQRLRSLLHGRIYPDEESDEDDEEVPQQEILFMRFMSAYVALDSMKWEDAIQDLDRLIFHVTVHPSANAYYPDHINPKRSPGRNNFQDPYLGNQELSILKFPSFYLPELLYLRALADYGLGDWKSCLYSIEAYLDLIPEGLKDHSYSHALYMKKWAELKPLQLANEPAFAKTRAGVARDLQQKMKQLDRDLGNLYYEGLDDLFDPSSWVRGRFYHDLGFVPLPQEYQEVYDALLQNAARTPRVPGMEEFGTFDGFLARAAGVTQRYRMSKQEKTKEVRQFGDRDSDMLGRHSNHMALPDTEQEMYSLKQNTMFKFMNFPGCQGEDDNDDVEDPDDQEEESEEEAEEDEEDWEEDQEEDEVQEEEEETRQEIAGSTWRRNQESPAVISPDEAAQIARQQWETLVEQRCKQMRSGTSASSTACVSALVLSFARHPSILDAVLTDSALGRKAMQENCVLQPLWANGAKILVPGLSEEVWRKADVGMSLKPFHIVVQSDDVDELQQVLRCIRYQDRPRIKANTLPVCFAASEQVSGSEQASLFQDVSSGSSREACAASACSDSDLEDGRETFLNELQEIVRSAPIVHLNVSRTFVDLAETPQLTPRTCVTASAPGALESNDDCPSR</sequence>
<feature type="compositionally biased region" description="Acidic residues" evidence="1">
    <location>
        <begin position="741"/>
        <end position="785"/>
    </location>
</feature>